<dbReference type="Pfam" id="PF01494">
    <property type="entry name" value="FAD_binding_3"/>
    <property type="match status" value="2"/>
</dbReference>
<dbReference type="Gene3D" id="3.40.30.120">
    <property type="match status" value="1"/>
</dbReference>
<dbReference type="OrthoDB" id="2690153at2759"/>
<dbReference type="PANTHER" id="PTHR43004:SF19">
    <property type="entry name" value="BINDING MONOOXYGENASE, PUTATIVE (JCVI)-RELATED"/>
    <property type="match status" value="1"/>
</dbReference>
<evidence type="ECO:0000313" key="6">
    <source>
        <dbReference type="EMBL" id="KAF2263995.1"/>
    </source>
</evidence>
<dbReference type="GO" id="GO:0071949">
    <property type="term" value="F:FAD binding"/>
    <property type="evidence" value="ECO:0007669"/>
    <property type="project" value="InterPro"/>
</dbReference>
<proteinExistence type="predicted"/>
<dbReference type="Gene3D" id="3.50.50.60">
    <property type="entry name" value="FAD/NAD(P)-binding domain"/>
    <property type="match status" value="2"/>
</dbReference>
<dbReference type="InterPro" id="IPR036188">
    <property type="entry name" value="FAD/NAD-bd_sf"/>
</dbReference>
<feature type="domain" description="FAD-binding" evidence="5">
    <location>
        <begin position="155"/>
        <end position="253"/>
    </location>
</feature>
<keyword evidence="3" id="KW-0274">FAD</keyword>
<evidence type="ECO:0000259" key="5">
    <source>
        <dbReference type="Pfam" id="PF01494"/>
    </source>
</evidence>
<organism evidence="6 7">
    <name type="scientific">Lojkania enalia</name>
    <dbReference type="NCBI Taxonomy" id="147567"/>
    <lineage>
        <taxon>Eukaryota</taxon>
        <taxon>Fungi</taxon>
        <taxon>Dikarya</taxon>
        <taxon>Ascomycota</taxon>
        <taxon>Pezizomycotina</taxon>
        <taxon>Dothideomycetes</taxon>
        <taxon>Pleosporomycetidae</taxon>
        <taxon>Pleosporales</taxon>
        <taxon>Pleosporales incertae sedis</taxon>
        <taxon>Lojkania</taxon>
    </lineage>
</organism>
<keyword evidence="4" id="KW-0560">Oxidoreductase</keyword>
<dbReference type="InterPro" id="IPR050641">
    <property type="entry name" value="RIFMO-like"/>
</dbReference>
<gene>
    <name evidence="6" type="ORF">CC78DRAFT_602997</name>
</gene>
<keyword evidence="2" id="KW-0285">Flavoprotein</keyword>
<dbReference type="EMBL" id="ML986620">
    <property type="protein sequence ID" value="KAF2263995.1"/>
    <property type="molecule type" value="Genomic_DNA"/>
</dbReference>
<comment type="caution">
    <text evidence="6">The sequence shown here is derived from an EMBL/GenBank/DDBJ whole genome shotgun (WGS) entry which is preliminary data.</text>
</comment>
<evidence type="ECO:0000256" key="3">
    <source>
        <dbReference type="ARBA" id="ARBA00022827"/>
    </source>
</evidence>
<dbReference type="PANTHER" id="PTHR43004">
    <property type="entry name" value="TRK SYSTEM POTASSIUM UPTAKE PROTEIN"/>
    <property type="match status" value="1"/>
</dbReference>
<dbReference type="Gene3D" id="3.30.9.10">
    <property type="entry name" value="D-Amino Acid Oxidase, subunit A, domain 2"/>
    <property type="match status" value="2"/>
</dbReference>
<evidence type="ECO:0000256" key="2">
    <source>
        <dbReference type="ARBA" id="ARBA00022630"/>
    </source>
</evidence>
<protein>
    <recommendedName>
        <fullName evidence="5">FAD-binding domain-containing protein</fullName>
    </recommendedName>
</protein>
<evidence type="ECO:0000256" key="4">
    <source>
        <dbReference type="ARBA" id="ARBA00023002"/>
    </source>
</evidence>
<dbReference type="GO" id="GO:0016709">
    <property type="term" value="F:oxidoreductase activity, acting on paired donors, with incorporation or reduction of molecular oxygen, NAD(P)H as one donor, and incorporation of one atom of oxygen"/>
    <property type="evidence" value="ECO:0007669"/>
    <property type="project" value="UniProtKB-ARBA"/>
</dbReference>
<evidence type="ECO:0000313" key="7">
    <source>
        <dbReference type="Proteomes" id="UP000800093"/>
    </source>
</evidence>
<comment type="cofactor">
    <cofactor evidence="1">
        <name>FAD</name>
        <dbReference type="ChEBI" id="CHEBI:57692"/>
    </cofactor>
</comment>
<evidence type="ECO:0000256" key="1">
    <source>
        <dbReference type="ARBA" id="ARBA00001974"/>
    </source>
</evidence>
<dbReference type="Proteomes" id="UP000800093">
    <property type="component" value="Unassembled WGS sequence"/>
</dbReference>
<feature type="domain" description="FAD-binding" evidence="5">
    <location>
        <begin position="16"/>
        <end position="145"/>
    </location>
</feature>
<dbReference type="Pfam" id="PF21274">
    <property type="entry name" value="Rng_hyd_C"/>
    <property type="match status" value="1"/>
</dbReference>
<accession>A0A9P4KCK0</accession>
<keyword evidence="7" id="KW-1185">Reference proteome</keyword>
<name>A0A9P4KCK0_9PLEO</name>
<dbReference type="InterPro" id="IPR002938">
    <property type="entry name" value="FAD-bd"/>
</dbReference>
<dbReference type="SUPFAM" id="SSF51905">
    <property type="entry name" value="FAD/NAD(P)-binding domain"/>
    <property type="match status" value="1"/>
</dbReference>
<reference evidence="7" key="1">
    <citation type="journal article" date="2020" name="Stud. Mycol.">
        <title>101 Dothideomycetes genomes: A test case for predicting lifestyles and emergence of pathogens.</title>
        <authorList>
            <person name="Haridas S."/>
            <person name="Albert R."/>
            <person name="Binder M."/>
            <person name="Bloem J."/>
            <person name="LaButti K."/>
            <person name="Salamov A."/>
            <person name="Andreopoulos B."/>
            <person name="Baker S."/>
            <person name="Barry K."/>
            <person name="Bills G."/>
            <person name="Bluhm B."/>
            <person name="Cannon C."/>
            <person name="Castanera R."/>
            <person name="Culley D."/>
            <person name="Daum C."/>
            <person name="Ezra D."/>
            <person name="Gonzalez J."/>
            <person name="Henrissat B."/>
            <person name="Kuo A."/>
            <person name="Liang C."/>
            <person name="Lipzen A."/>
            <person name="Lutzoni F."/>
            <person name="Magnuson J."/>
            <person name="Mondo S."/>
            <person name="Nolan M."/>
            <person name="Ohm R."/>
            <person name="Pangilinan J."/>
            <person name="Park H.-J."/>
            <person name="Ramirez L."/>
            <person name="Alfaro M."/>
            <person name="Sun H."/>
            <person name="Tritt A."/>
            <person name="Yoshinaga Y."/>
            <person name="Zwiers L.-H."/>
            <person name="Turgeon B."/>
            <person name="Goodwin S."/>
            <person name="Spatafora J."/>
            <person name="Crous P."/>
            <person name="Grigoriev I."/>
        </authorList>
    </citation>
    <scope>NUCLEOTIDE SEQUENCE [LARGE SCALE GENOMIC DNA]</scope>
    <source>
        <strain evidence="7">CBS 304.66</strain>
    </source>
</reference>
<dbReference type="AlphaFoldDB" id="A0A9P4KCK0"/>
<sequence length="417" mass="45571">MDPTHKIPILIIGGGIVECHSGTPIHPRTRSVNARTMEIFRHLGIEGRVRKAGTSLSPSFGMYLGSSLKEVIETKSRKMTGGGRMLMKELIESIRSEVRFYTECFDVEQDGEGVTATLKDQKAGTTSTIRALYLIPADGANSTIRIYGLFMAINNDRWVFHLSYDPSNGEKPSDFPPERCRELLRIAIDIPEIEMDIKSILPWEPTAGIAEHAAHQMPPWEGQGSNSGIADAHNLAWKLAAVLKGHTGQALLEAIPLISGHGYGYASNAICEEDTSLLGGLTWRSWTLPNLLVSIDGRPGRRAPHVWVEIDEKCISNLDLFGKHFVLLAGANGASWLVAARELSTTLKIEIAAHCIGPDSDLIVPKGIFESAAGISSQGTILAPPDDFFAWRMRRRPHDIRAGLGQAMRQILALNGS</sequence>